<gene>
    <name evidence="3" type="ORF">SO694_00049053</name>
</gene>
<dbReference type="InterPro" id="IPR004045">
    <property type="entry name" value="Glutathione_S-Trfase_N"/>
</dbReference>
<dbReference type="PROSITE" id="PS50404">
    <property type="entry name" value="GST_NTER"/>
    <property type="match status" value="1"/>
</dbReference>
<evidence type="ECO:0000259" key="2">
    <source>
        <dbReference type="PROSITE" id="PS50405"/>
    </source>
</evidence>
<sequence length="250" mass="27450">MGQSTSRQPVATVSKEAGAGPFTLTYFDIKGVAEKVRLAFVLAGVPFDDQRISFSDWAELKATTRYGQLPCLRAGGDELYQSGAMLKYVALAEEERLYPIADLAKCVHIEEVLGVLDDLARAWRPCVAVVSRPQDYGHPADLDAAAKDALAKTLRENFLANELPKYMAFLSAHIDATGYFLCGETPTIADCAALPQLQYFSAGIADHVPSDCLYPYGTITSYVDRMLAIDAVKHYYEKCKAKKAYRDSKA</sequence>
<dbReference type="CDD" id="cd03039">
    <property type="entry name" value="GST_N_Sigma_like"/>
    <property type="match status" value="1"/>
</dbReference>
<dbReference type="Gene3D" id="3.40.30.10">
    <property type="entry name" value="Glutaredoxin"/>
    <property type="match status" value="1"/>
</dbReference>
<dbReference type="Pfam" id="PF02798">
    <property type="entry name" value="GST_N"/>
    <property type="match status" value="1"/>
</dbReference>
<evidence type="ECO:0000259" key="1">
    <source>
        <dbReference type="PROSITE" id="PS50404"/>
    </source>
</evidence>
<dbReference type="InterPro" id="IPR050213">
    <property type="entry name" value="GST_superfamily"/>
</dbReference>
<dbReference type="PANTHER" id="PTHR11571">
    <property type="entry name" value="GLUTATHIONE S-TRANSFERASE"/>
    <property type="match status" value="1"/>
</dbReference>
<evidence type="ECO:0000313" key="3">
    <source>
        <dbReference type="EMBL" id="KAK7249439.1"/>
    </source>
</evidence>
<feature type="domain" description="GST N-terminal" evidence="1">
    <location>
        <begin position="20"/>
        <end position="97"/>
    </location>
</feature>
<organism evidence="3 4">
    <name type="scientific">Aureococcus anophagefferens</name>
    <name type="common">Harmful bloom alga</name>
    <dbReference type="NCBI Taxonomy" id="44056"/>
    <lineage>
        <taxon>Eukaryota</taxon>
        <taxon>Sar</taxon>
        <taxon>Stramenopiles</taxon>
        <taxon>Ochrophyta</taxon>
        <taxon>Pelagophyceae</taxon>
        <taxon>Pelagomonadales</taxon>
        <taxon>Pelagomonadaceae</taxon>
        <taxon>Aureococcus</taxon>
    </lineage>
</organism>
<dbReference type="InterPro" id="IPR036282">
    <property type="entry name" value="Glutathione-S-Trfase_C_sf"/>
</dbReference>
<name>A0ABR1G8M6_AURAN</name>
<dbReference type="SFLD" id="SFLDS00019">
    <property type="entry name" value="Glutathione_Transferase_(cytos"/>
    <property type="match status" value="1"/>
</dbReference>
<protein>
    <submittedName>
        <fullName evidence="3">Glutathione transferase</fullName>
    </submittedName>
</protein>
<dbReference type="InterPro" id="IPR010987">
    <property type="entry name" value="Glutathione-S-Trfase_C-like"/>
</dbReference>
<keyword evidence="3" id="KW-0808">Transferase</keyword>
<dbReference type="SUPFAM" id="SSF52833">
    <property type="entry name" value="Thioredoxin-like"/>
    <property type="match status" value="1"/>
</dbReference>
<proteinExistence type="predicted"/>
<reference evidence="3 4" key="1">
    <citation type="submission" date="2024-03" db="EMBL/GenBank/DDBJ databases">
        <title>Aureococcus anophagefferens CCMP1851 and Kratosvirus quantuckense: Draft genome of a second virus-susceptible host strain in the model system.</title>
        <authorList>
            <person name="Chase E."/>
            <person name="Truchon A.R."/>
            <person name="Schepens W."/>
            <person name="Wilhelm S.W."/>
        </authorList>
    </citation>
    <scope>NUCLEOTIDE SEQUENCE [LARGE SCALE GENOMIC DNA]</scope>
    <source>
        <strain evidence="3 4">CCMP1851</strain>
    </source>
</reference>
<dbReference type="EMBL" id="JBBJCI010000078">
    <property type="protein sequence ID" value="KAK7249439.1"/>
    <property type="molecule type" value="Genomic_DNA"/>
</dbReference>
<dbReference type="Proteomes" id="UP001363151">
    <property type="component" value="Unassembled WGS sequence"/>
</dbReference>
<accession>A0ABR1G8M6</accession>
<dbReference type="InterPro" id="IPR040079">
    <property type="entry name" value="Glutathione_S-Trfase"/>
</dbReference>
<dbReference type="PANTHER" id="PTHR11571:SF150">
    <property type="entry name" value="GLUTATHIONE S-TRANSFERASE"/>
    <property type="match status" value="1"/>
</dbReference>
<feature type="domain" description="GST C-terminal" evidence="2">
    <location>
        <begin position="102"/>
        <end position="245"/>
    </location>
</feature>
<dbReference type="InterPro" id="IPR004046">
    <property type="entry name" value="GST_C"/>
</dbReference>
<dbReference type="Pfam" id="PF14497">
    <property type="entry name" value="GST_C_3"/>
    <property type="match status" value="1"/>
</dbReference>
<dbReference type="CDD" id="cd00299">
    <property type="entry name" value="GST_C_family"/>
    <property type="match status" value="1"/>
</dbReference>
<dbReference type="Gene3D" id="1.20.1050.10">
    <property type="match status" value="1"/>
</dbReference>
<dbReference type="SUPFAM" id="SSF47616">
    <property type="entry name" value="GST C-terminal domain-like"/>
    <property type="match status" value="1"/>
</dbReference>
<comment type="caution">
    <text evidence="3">The sequence shown here is derived from an EMBL/GenBank/DDBJ whole genome shotgun (WGS) entry which is preliminary data.</text>
</comment>
<dbReference type="InterPro" id="IPR036249">
    <property type="entry name" value="Thioredoxin-like_sf"/>
</dbReference>
<dbReference type="GO" id="GO:0016740">
    <property type="term" value="F:transferase activity"/>
    <property type="evidence" value="ECO:0007669"/>
    <property type="project" value="UniProtKB-KW"/>
</dbReference>
<dbReference type="PROSITE" id="PS50405">
    <property type="entry name" value="GST_CTER"/>
    <property type="match status" value="1"/>
</dbReference>
<keyword evidence="4" id="KW-1185">Reference proteome</keyword>
<evidence type="ECO:0000313" key="4">
    <source>
        <dbReference type="Proteomes" id="UP001363151"/>
    </source>
</evidence>